<proteinExistence type="predicted"/>
<name>A0ABP3GDF6_9ACTN</name>
<gene>
    <name evidence="1" type="ORF">GCM10010151_33240</name>
</gene>
<accession>A0ABP3GDF6</accession>
<dbReference type="Pfam" id="PF20181">
    <property type="entry name" value="DUF6544"/>
    <property type="match status" value="1"/>
</dbReference>
<comment type="caution">
    <text evidence="1">The sequence shown here is derived from an EMBL/GenBank/DDBJ whole genome shotgun (WGS) entry which is preliminary data.</text>
</comment>
<evidence type="ECO:0000313" key="1">
    <source>
        <dbReference type="EMBL" id="GAA0340997.1"/>
    </source>
</evidence>
<evidence type="ECO:0000313" key="2">
    <source>
        <dbReference type="Proteomes" id="UP001501822"/>
    </source>
</evidence>
<keyword evidence="2" id="KW-1185">Reference proteome</keyword>
<dbReference type="InterPro" id="IPR046674">
    <property type="entry name" value="DUF6544"/>
</dbReference>
<dbReference type="Proteomes" id="UP001501822">
    <property type="component" value="Unassembled WGS sequence"/>
</dbReference>
<sequence length="77" mass="9129">MHDARHRPAFPVSPEHRRHFDPAITRSLPGPVRRWLCHAIRPGAPLFERVRLDMHGHIRIGRWRRFTAHQFDSASFC</sequence>
<protein>
    <submittedName>
        <fullName evidence="1">Uncharacterized protein</fullName>
    </submittedName>
</protein>
<dbReference type="RefSeq" id="WP_252811270.1">
    <property type="nucleotide sequence ID" value="NZ_BAAABM010000026.1"/>
</dbReference>
<reference evidence="2" key="1">
    <citation type="journal article" date="2019" name="Int. J. Syst. Evol. Microbiol.">
        <title>The Global Catalogue of Microorganisms (GCM) 10K type strain sequencing project: providing services to taxonomists for standard genome sequencing and annotation.</title>
        <authorList>
            <consortium name="The Broad Institute Genomics Platform"/>
            <consortium name="The Broad Institute Genome Sequencing Center for Infectious Disease"/>
            <person name="Wu L."/>
            <person name="Ma J."/>
        </authorList>
    </citation>
    <scope>NUCLEOTIDE SEQUENCE [LARGE SCALE GENOMIC DNA]</scope>
    <source>
        <strain evidence="2">JCM 3146</strain>
    </source>
</reference>
<organism evidence="1 2">
    <name type="scientific">Actinoallomurus spadix</name>
    <dbReference type="NCBI Taxonomy" id="79912"/>
    <lineage>
        <taxon>Bacteria</taxon>
        <taxon>Bacillati</taxon>
        <taxon>Actinomycetota</taxon>
        <taxon>Actinomycetes</taxon>
        <taxon>Streptosporangiales</taxon>
        <taxon>Thermomonosporaceae</taxon>
        <taxon>Actinoallomurus</taxon>
    </lineage>
</organism>
<dbReference type="EMBL" id="BAAABM010000026">
    <property type="protein sequence ID" value="GAA0340997.1"/>
    <property type="molecule type" value="Genomic_DNA"/>
</dbReference>